<dbReference type="SUPFAM" id="SSF55797">
    <property type="entry name" value="PR-1-like"/>
    <property type="match status" value="1"/>
</dbReference>
<dbReference type="PANTHER" id="PTHR31157:SF1">
    <property type="entry name" value="SCP DOMAIN-CONTAINING PROTEIN"/>
    <property type="match status" value="1"/>
</dbReference>
<evidence type="ECO:0000313" key="3">
    <source>
        <dbReference type="EMBL" id="GGG75086.1"/>
    </source>
</evidence>
<dbReference type="Proteomes" id="UP000647241">
    <property type="component" value="Unassembled WGS sequence"/>
</dbReference>
<protein>
    <recommendedName>
        <fullName evidence="2">SCP domain-containing protein</fullName>
    </recommendedName>
</protein>
<evidence type="ECO:0000259" key="2">
    <source>
        <dbReference type="Pfam" id="PF00188"/>
    </source>
</evidence>
<keyword evidence="4" id="KW-1185">Reference proteome</keyword>
<dbReference type="PANTHER" id="PTHR31157">
    <property type="entry name" value="SCP DOMAIN-CONTAINING PROTEIN"/>
    <property type="match status" value="1"/>
</dbReference>
<evidence type="ECO:0000256" key="1">
    <source>
        <dbReference type="SAM" id="SignalP"/>
    </source>
</evidence>
<gene>
    <name evidence="3" type="ORF">GCM10011585_17320</name>
</gene>
<dbReference type="Pfam" id="PF00188">
    <property type="entry name" value="CAP"/>
    <property type="match status" value="1"/>
</dbReference>
<reference evidence="3" key="2">
    <citation type="submission" date="2020-09" db="EMBL/GenBank/DDBJ databases">
        <authorList>
            <person name="Sun Q."/>
            <person name="Zhou Y."/>
        </authorList>
    </citation>
    <scope>NUCLEOTIDE SEQUENCE</scope>
    <source>
        <strain evidence="3">CGMCC 1.12997</strain>
    </source>
</reference>
<proteinExistence type="predicted"/>
<dbReference type="InterPro" id="IPR035940">
    <property type="entry name" value="CAP_sf"/>
</dbReference>
<dbReference type="Gene3D" id="3.40.33.10">
    <property type="entry name" value="CAP"/>
    <property type="match status" value="1"/>
</dbReference>
<dbReference type="AlphaFoldDB" id="A0A917M3B4"/>
<keyword evidence="1" id="KW-0732">Signal</keyword>
<dbReference type="CDD" id="cd05379">
    <property type="entry name" value="CAP_bacterial"/>
    <property type="match status" value="1"/>
</dbReference>
<comment type="caution">
    <text evidence="3">The sequence shown here is derived from an EMBL/GenBank/DDBJ whole genome shotgun (WGS) entry which is preliminary data.</text>
</comment>
<feature type="signal peptide" evidence="1">
    <location>
        <begin position="1"/>
        <end position="17"/>
    </location>
</feature>
<organism evidence="3 4">
    <name type="scientific">Edaphobacter dinghuensis</name>
    <dbReference type="NCBI Taxonomy" id="1560005"/>
    <lineage>
        <taxon>Bacteria</taxon>
        <taxon>Pseudomonadati</taxon>
        <taxon>Acidobacteriota</taxon>
        <taxon>Terriglobia</taxon>
        <taxon>Terriglobales</taxon>
        <taxon>Acidobacteriaceae</taxon>
        <taxon>Edaphobacter</taxon>
    </lineage>
</organism>
<dbReference type="InterPro" id="IPR014044">
    <property type="entry name" value="CAP_dom"/>
</dbReference>
<dbReference type="EMBL" id="BMGT01000002">
    <property type="protein sequence ID" value="GGG75086.1"/>
    <property type="molecule type" value="Genomic_DNA"/>
</dbReference>
<sequence>MLIAATLFFAITPALHAQSIFNTTPSVAVQFLLDSANQDRIARGLQPLRLDTTLTEAAQAHAREMAAHRDISHQFPGEPKLSERGANAGAHFSLISENVAEAPAAAMIHDLWMHSEGHRKNLLDPGVDAVGIAVVVRDHEYYAVEDFANLVQPLTFNAQESAVASLLAKSGMEIANGKVMSEKDARQTCSMSTGYVGTHQPWYIMRYTAHNVAQLPAQLQSRLSTGKYHQAVVGACAEDTSRPFTAYNIAVLLYP</sequence>
<feature type="chain" id="PRO_5037986004" description="SCP domain-containing protein" evidence="1">
    <location>
        <begin position="18"/>
        <end position="255"/>
    </location>
</feature>
<reference evidence="3" key="1">
    <citation type="journal article" date="2014" name="Int. J. Syst. Evol. Microbiol.">
        <title>Complete genome sequence of Corynebacterium casei LMG S-19264T (=DSM 44701T), isolated from a smear-ripened cheese.</title>
        <authorList>
            <consortium name="US DOE Joint Genome Institute (JGI-PGF)"/>
            <person name="Walter F."/>
            <person name="Albersmeier A."/>
            <person name="Kalinowski J."/>
            <person name="Ruckert C."/>
        </authorList>
    </citation>
    <scope>NUCLEOTIDE SEQUENCE</scope>
    <source>
        <strain evidence="3">CGMCC 1.12997</strain>
    </source>
</reference>
<accession>A0A917M3B4</accession>
<name>A0A917M3B4_9BACT</name>
<evidence type="ECO:0000313" key="4">
    <source>
        <dbReference type="Proteomes" id="UP000647241"/>
    </source>
</evidence>
<dbReference type="RefSeq" id="WP_263369108.1">
    <property type="nucleotide sequence ID" value="NZ_JAGSYJ010000002.1"/>
</dbReference>
<feature type="domain" description="SCP" evidence="2">
    <location>
        <begin position="34"/>
        <end position="144"/>
    </location>
</feature>